<keyword evidence="10" id="KW-0732">Signal</keyword>
<dbReference type="GO" id="GO:0007168">
    <property type="term" value="P:receptor guanylyl cyclase signaling pathway"/>
    <property type="evidence" value="ECO:0007669"/>
    <property type="project" value="TreeGrafter"/>
</dbReference>
<accession>A0AAR2KIG1</accession>
<sequence>PTMLSSVSVLCLCSLLLLNLAGAKPLSGLQAIKDLLEEEQEANVPYLGTEDASMEHRGSSPEDSGTENALERVLGDLLAVSKRSWSRFKKGGLRSCFGVRLERIGSFSGLGC</sequence>
<protein>
    <recommendedName>
        <fullName evidence="13">Natriuretic peptide A-like</fullName>
    </recommendedName>
</protein>
<keyword evidence="12" id="KW-1185">Reference proteome</keyword>
<comment type="similarity">
    <text evidence="2 8">Belongs to the natriuretic peptide family.</text>
</comment>
<dbReference type="PANTHER" id="PTHR12167">
    <property type="entry name" value="C-TYPE NATRIURETIC PEPTIDE"/>
    <property type="match status" value="1"/>
</dbReference>
<reference evidence="11 12" key="1">
    <citation type="submission" date="2020-10" db="EMBL/GenBank/DDBJ databases">
        <title>Pygocentrus nattereri (red-bellied piranha) genome, fPygNat1, primary haplotype.</title>
        <authorList>
            <person name="Myers G."/>
            <person name="Meyer A."/>
            <person name="Karagic N."/>
            <person name="Pippel M."/>
            <person name="Winkler S."/>
            <person name="Tracey A."/>
            <person name="Wood J."/>
            <person name="Formenti G."/>
            <person name="Howe K."/>
            <person name="Fedrigo O."/>
            <person name="Jarvis E.D."/>
        </authorList>
    </citation>
    <scope>NUCLEOTIDE SEQUENCE [LARGE SCALE GENOMIC DNA]</scope>
</reference>
<dbReference type="InterPro" id="IPR030480">
    <property type="entry name" value="Natr_peptide_CS"/>
</dbReference>
<dbReference type="Proteomes" id="UP001501920">
    <property type="component" value="Chromosome 29"/>
</dbReference>
<evidence type="ECO:0000256" key="5">
    <source>
        <dbReference type="ARBA" id="ARBA00022702"/>
    </source>
</evidence>
<feature type="signal peptide" evidence="10">
    <location>
        <begin position="1"/>
        <end position="23"/>
    </location>
</feature>
<dbReference type="PROSITE" id="PS00263">
    <property type="entry name" value="NATRIURETIC_PEPTIDE"/>
    <property type="match status" value="1"/>
</dbReference>
<evidence type="ECO:0000313" key="12">
    <source>
        <dbReference type="Proteomes" id="UP001501920"/>
    </source>
</evidence>
<dbReference type="PRINTS" id="PR00713">
    <property type="entry name" value="CNATPEPTIDE"/>
</dbReference>
<feature type="region of interest" description="Disordered" evidence="9">
    <location>
        <begin position="46"/>
        <end position="68"/>
    </location>
</feature>
<organism evidence="11 12">
    <name type="scientific">Pygocentrus nattereri</name>
    <name type="common">Red-bellied piranha</name>
    <dbReference type="NCBI Taxonomy" id="42514"/>
    <lineage>
        <taxon>Eukaryota</taxon>
        <taxon>Metazoa</taxon>
        <taxon>Chordata</taxon>
        <taxon>Craniata</taxon>
        <taxon>Vertebrata</taxon>
        <taxon>Euteleostomi</taxon>
        <taxon>Actinopterygii</taxon>
        <taxon>Neopterygii</taxon>
        <taxon>Teleostei</taxon>
        <taxon>Ostariophysi</taxon>
        <taxon>Characiformes</taxon>
        <taxon>Characoidei</taxon>
        <taxon>Pygocentrus</taxon>
    </lineage>
</organism>
<evidence type="ECO:0000256" key="8">
    <source>
        <dbReference type="RuleBase" id="RU003686"/>
    </source>
</evidence>
<evidence type="ECO:0000256" key="10">
    <source>
        <dbReference type="SAM" id="SignalP"/>
    </source>
</evidence>
<dbReference type="Ensembl" id="ENSPNAT00000075445.1">
    <property type="protein sequence ID" value="ENSPNAP00000064108.1"/>
    <property type="gene ID" value="ENSPNAG00000030991.1"/>
</dbReference>
<name>A0AAR2KIG1_PYGNA</name>
<dbReference type="SMART" id="SM00183">
    <property type="entry name" value="NAT_PEP"/>
    <property type="match status" value="1"/>
</dbReference>
<keyword evidence="4" id="KW-0165">Cleavage on pair of basic residues</keyword>
<evidence type="ECO:0000256" key="4">
    <source>
        <dbReference type="ARBA" id="ARBA00022685"/>
    </source>
</evidence>
<reference evidence="11" key="3">
    <citation type="submission" date="2025-09" db="UniProtKB">
        <authorList>
            <consortium name="Ensembl"/>
        </authorList>
    </citation>
    <scope>IDENTIFICATION</scope>
</reference>
<dbReference type="GO" id="GO:0006182">
    <property type="term" value="P:cGMP biosynthetic process"/>
    <property type="evidence" value="ECO:0007669"/>
    <property type="project" value="TreeGrafter"/>
</dbReference>
<keyword evidence="3" id="KW-0964">Secreted</keyword>
<dbReference type="PANTHER" id="PTHR12167:SF5">
    <property type="entry name" value="C-TYPE NATRIURETIC PEPTIDE 3-LIKE PRECURSOR"/>
    <property type="match status" value="1"/>
</dbReference>
<evidence type="ECO:0000256" key="3">
    <source>
        <dbReference type="ARBA" id="ARBA00022525"/>
    </source>
</evidence>
<feature type="chain" id="PRO_5043344487" description="Natriuretic peptide A-like" evidence="10">
    <location>
        <begin position="24"/>
        <end position="112"/>
    </location>
</feature>
<dbReference type="InterPro" id="IPR002406">
    <property type="entry name" value="C_natriurtcpep"/>
</dbReference>
<reference evidence="11" key="2">
    <citation type="submission" date="2025-08" db="UniProtKB">
        <authorList>
            <consortium name="Ensembl"/>
        </authorList>
    </citation>
    <scope>IDENTIFICATION</scope>
</reference>
<dbReference type="GeneTree" id="ENSGT00530000065390"/>
<proteinExistence type="inferred from homology"/>
<dbReference type="AlphaFoldDB" id="A0AAR2KIG1"/>
<dbReference type="InterPro" id="IPR000663">
    <property type="entry name" value="Natr_peptide"/>
</dbReference>
<keyword evidence="5" id="KW-0372">Hormone</keyword>
<evidence type="ECO:0000256" key="6">
    <source>
        <dbReference type="ARBA" id="ARBA00022858"/>
    </source>
</evidence>
<evidence type="ECO:0000256" key="7">
    <source>
        <dbReference type="ARBA" id="ARBA00023157"/>
    </source>
</evidence>
<evidence type="ECO:0000256" key="1">
    <source>
        <dbReference type="ARBA" id="ARBA00004613"/>
    </source>
</evidence>
<evidence type="ECO:0008006" key="13">
    <source>
        <dbReference type="Google" id="ProtNLM"/>
    </source>
</evidence>
<keyword evidence="7" id="KW-1015">Disulfide bond</keyword>
<evidence type="ECO:0000256" key="9">
    <source>
        <dbReference type="SAM" id="MobiDB-lite"/>
    </source>
</evidence>
<keyword evidence="6 8" id="KW-0838">Vasoactive</keyword>
<comment type="subcellular location">
    <subcellularLocation>
        <location evidence="1 8">Secreted</location>
    </subcellularLocation>
</comment>
<dbReference type="GO" id="GO:0097746">
    <property type="term" value="P:blood vessel diameter maintenance"/>
    <property type="evidence" value="ECO:0007669"/>
    <property type="project" value="UniProtKB-KW"/>
</dbReference>
<evidence type="ECO:0000256" key="2">
    <source>
        <dbReference type="ARBA" id="ARBA00009041"/>
    </source>
</evidence>
<evidence type="ECO:0000313" key="11">
    <source>
        <dbReference type="Ensembl" id="ENSPNAP00000064108.1"/>
    </source>
</evidence>
<dbReference type="GO" id="GO:0005179">
    <property type="term" value="F:hormone activity"/>
    <property type="evidence" value="ECO:0007669"/>
    <property type="project" value="UniProtKB-KW"/>
</dbReference>
<dbReference type="Pfam" id="PF00212">
    <property type="entry name" value="ANP"/>
    <property type="match status" value="1"/>
</dbReference>
<dbReference type="GO" id="GO:0005576">
    <property type="term" value="C:extracellular region"/>
    <property type="evidence" value="ECO:0007669"/>
    <property type="project" value="UniProtKB-SubCell"/>
</dbReference>